<keyword evidence="2 4" id="KW-0863">Zinc-finger</keyword>
<dbReference type="PROSITE" id="PS50864">
    <property type="entry name" value="SAND"/>
    <property type="match status" value="2"/>
</dbReference>
<evidence type="ECO:0000256" key="2">
    <source>
        <dbReference type="ARBA" id="ARBA00022771"/>
    </source>
</evidence>
<evidence type="ECO:0000256" key="4">
    <source>
        <dbReference type="PROSITE-ProRule" id="PRU00146"/>
    </source>
</evidence>
<dbReference type="SUPFAM" id="SSF57903">
    <property type="entry name" value="FYVE/PHD zinc finger"/>
    <property type="match status" value="1"/>
</dbReference>
<organism evidence="7 8">
    <name type="scientific">Hemibagrus guttatus</name>
    <dbReference type="NCBI Taxonomy" id="175788"/>
    <lineage>
        <taxon>Eukaryota</taxon>
        <taxon>Metazoa</taxon>
        <taxon>Chordata</taxon>
        <taxon>Craniata</taxon>
        <taxon>Vertebrata</taxon>
        <taxon>Euteleostomi</taxon>
        <taxon>Actinopterygii</taxon>
        <taxon>Neopterygii</taxon>
        <taxon>Teleostei</taxon>
        <taxon>Ostariophysi</taxon>
        <taxon>Siluriformes</taxon>
        <taxon>Bagridae</taxon>
        <taxon>Hemibagrus</taxon>
    </lineage>
</organism>
<evidence type="ECO:0000313" key="8">
    <source>
        <dbReference type="Proteomes" id="UP001274896"/>
    </source>
</evidence>
<dbReference type="GO" id="GO:0005634">
    <property type="term" value="C:nucleus"/>
    <property type="evidence" value="ECO:0007669"/>
    <property type="project" value="TreeGrafter"/>
</dbReference>
<dbReference type="GO" id="GO:0000981">
    <property type="term" value="F:DNA-binding transcription factor activity, RNA polymerase II-specific"/>
    <property type="evidence" value="ECO:0007669"/>
    <property type="project" value="TreeGrafter"/>
</dbReference>
<evidence type="ECO:0000256" key="1">
    <source>
        <dbReference type="ARBA" id="ARBA00022723"/>
    </source>
</evidence>
<dbReference type="Proteomes" id="UP001274896">
    <property type="component" value="Unassembled WGS sequence"/>
</dbReference>
<dbReference type="Pfam" id="PF00628">
    <property type="entry name" value="PHD"/>
    <property type="match status" value="1"/>
</dbReference>
<dbReference type="PANTHER" id="PTHR46386">
    <property type="entry name" value="NUCLEAR BODY PROTEIN SP140"/>
    <property type="match status" value="1"/>
</dbReference>
<dbReference type="SMART" id="SM00249">
    <property type="entry name" value="PHD"/>
    <property type="match status" value="1"/>
</dbReference>
<evidence type="ECO:0000259" key="6">
    <source>
        <dbReference type="PROSITE" id="PS50864"/>
    </source>
</evidence>
<comment type="caution">
    <text evidence="7">The sequence shown here is derived from an EMBL/GenBank/DDBJ whole genome shotgun (WGS) entry which is preliminary data.</text>
</comment>
<accession>A0AAE0PUD2</accession>
<dbReference type="SUPFAM" id="SSF63763">
    <property type="entry name" value="SAND domain-like"/>
    <property type="match status" value="2"/>
</dbReference>
<dbReference type="Pfam" id="PF01342">
    <property type="entry name" value="SAND"/>
    <property type="match status" value="2"/>
</dbReference>
<dbReference type="SMART" id="SM00258">
    <property type="entry name" value="SAND"/>
    <property type="match status" value="2"/>
</dbReference>
<dbReference type="Gene3D" id="3.10.390.10">
    <property type="entry name" value="SAND domain-like"/>
    <property type="match status" value="2"/>
</dbReference>
<reference evidence="7" key="1">
    <citation type="submission" date="2023-06" db="EMBL/GenBank/DDBJ databases">
        <title>Male Hemibagrus guttatus genome.</title>
        <authorList>
            <person name="Bian C."/>
        </authorList>
    </citation>
    <scope>NUCLEOTIDE SEQUENCE</scope>
    <source>
        <strain evidence="7">Male_cb2023</strain>
        <tissue evidence="7">Muscle</tissue>
    </source>
</reference>
<dbReference type="InterPro" id="IPR013083">
    <property type="entry name" value="Znf_RING/FYVE/PHD"/>
</dbReference>
<evidence type="ECO:0000256" key="3">
    <source>
        <dbReference type="ARBA" id="ARBA00022833"/>
    </source>
</evidence>
<evidence type="ECO:0000259" key="5">
    <source>
        <dbReference type="PROSITE" id="PS50016"/>
    </source>
</evidence>
<dbReference type="GO" id="GO:0008270">
    <property type="term" value="F:zinc ion binding"/>
    <property type="evidence" value="ECO:0007669"/>
    <property type="project" value="UniProtKB-KW"/>
</dbReference>
<dbReference type="PROSITE" id="PS50016">
    <property type="entry name" value="ZF_PHD_2"/>
    <property type="match status" value="1"/>
</dbReference>
<protein>
    <recommendedName>
        <fullName evidence="9">Nuclear body protein SP140-like protein</fullName>
    </recommendedName>
</protein>
<dbReference type="InterPro" id="IPR011011">
    <property type="entry name" value="Znf_FYVE_PHD"/>
</dbReference>
<keyword evidence="3" id="KW-0862">Zinc</keyword>
<proteinExistence type="predicted"/>
<sequence>MVGESLKKEPELPVTCGHKTGTLHKDRYERAEPCIFSNNRWLTPNEFEKFGGKDKNKKWKISIQYRQIPLQTFIEGGFLSSPSFKMKRLQDQEPECREMLIRTRSSTKRDTNNLVSTVMAESLDDPLVIEAFRGDAFEVSCFRGKGVLYESRFATETCGKCIRTQDAWLTPKDFLNLNKADGHWRRDIRSHGFSLGTLIMHQVLKPHMVNCKCPICTEDPLHMLDQKNDDVCFMCKIDGDLVCCKKCPRSFHHLCHEPVLGDNSIGDHWTCSFCKAVQAKRNTSS</sequence>
<dbReference type="InterPro" id="IPR019787">
    <property type="entry name" value="Znf_PHD-finger"/>
</dbReference>
<keyword evidence="1" id="KW-0479">Metal-binding</keyword>
<keyword evidence="8" id="KW-1185">Reference proteome</keyword>
<evidence type="ECO:0008006" key="9">
    <source>
        <dbReference type="Google" id="ProtNLM"/>
    </source>
</evidence>
<dbReference type="InterPro" id="IPR000770">
    <property type="entry name" value="SAND_dom"/>
</dbReference>
<name>A0AAE0PUD2_9TELE</name>
<dbReference type="CDD" id="cd15541">
    <property type="entry name" value="PHD_TIF1_like"/>
    <property type="match status" value="1"/>
</dbReference>
<dbReference type="Gene3D" id="3.30.40.10">
    <property type="entry name" value="Zinc/RING finger domain, C3HC4 (zinc finger)"/>
    <property type="match status" value="1"/>
</dbReference>
<dbReference type="InterPro" id="IPR010919">
    <property type="entry name" value="SAND-like_dom_sf"/>
</dbReference>
<feature type="domain" description="SAND" evidence="6">
    <location>
        <begin position="126"/>
        <end position="205"/>
    </location>
</feature>
<dbReference type="EMBL" id="JAUCMX010000028">
    <property type="protein sequence ID" value="KAK3508363.1"/>
    <property type="molecule type" value="Genomic_DNA"/>
</dbReference>
<feature type="domain" description="PHD-type" evidence="5">
    <location>
        <begin position="229"/>
        <end position="277"/>
    </location>
</feature>
<dbReference type="InterPro" id="IPR001965">
    <property type="entry name" value="Znf_PHD"/>
</dbReference>
<dbReference type="InterPro" id="IPR043563">
    <property type="entry name" value="Sp110/Sp140/Sp140L-like"/>
</dbReference>
<dbReference type="AlphaFoldDB" id="A0AAE0PUD2"/>
<gene>
    <name evidence="7" type="ORF">QTP70_022936</name>
</gene>
<evidence type="ECO:0000313" key="7">
    <source>
        <dbReference type="EMBL" id="KAK3508363.1"/>
    </source>
</evidence>
<dbReference type="PANTHER" id="PTHR46386:SF1">
    <property type="entry name" value="NUCLEAR BODY PROTEIN SP140-LIKE PROTEIN"/>
    <property type="match status" value="1"/>
</dbReference>
<dbReference type="GO" id="GO:0003677">
    <property type="term" value="F:DNA binding"/>
    <property type="evidence" value="ECO:0007669"/>
    <property type="project" value="InterPro"/>
</dbReference>
<feature type="domain" description="SAND" evidence="6">
    <location>
        <begin position="1"/>
        <end position="80"/>
    </location>
</feature>